<protein>
    <submittedName>
        <fullName evidence="1">Uncharacterized protein</fullName>
    </submittedName>
</protein>
<dbReference type="EMBL" id="WJQU01000003">
    <property type="protein sequence ID" value="KAJ6637905.1"/>
    <property type="molecule type" value="Genomic_DNA"/>
</dbReference>
<evidence type="ECO:0000313" key="1">
    <source>
        <dbReference type="EMBL" id="KAJ6637905.1"/>
    </source>
</evidence>
<organism evidence="1 2">
    <name type="scientific">Pseudolycoriella hygida</name>
    <dbReference type="NCBI Taxonomy" id="35572"/>
    <lineage>
        <taxon>Eukaryota</taxon>
        <taxon>Metazoa</taxon>
        <taxon>Ecdysozoa</taxon>
        <taxon>Arthropoda</taxon>
        <taxon>Hexapoda</taxon>
        <taxon>Insecta</taxon>
        <taxon>Pterygota</taxon>
        <taxon>Neoptera</taxon>
        <taxon>Endopterygota</taxon>
        <taxon>Diptera</taxon>
        <taxon>Nematocera</taxon>
        <taxon>Sciaroidea</taxon>
        <taxon>Sciaridae</taxon>
        <taxon>Pseudolycoriella</taxon>
    </lineage>
</organism>
<dbReference type="AlphaFoldDB" id="A0A9Q0RXK2"/>
<reference evidence="1" key="1">
    <citation type="submission" date="2022-07" db="EMBL/GenBank/DDBJ databases">
        <authorList>
            <person name="Trinca V."/>
            <person name="Uliana J.V.C."/>
            <person name="Torres T.T."/>
            <person name="Ward R.J."/>
            <person name="Monesi N."/>
        </authorList>
    </citation>
    <scope>NUCLEOTIDE SEQUENCE</scope>
    <source>
        <strain evidence="1">HSMRA1968</strain>
        <tissue evidence="1">Whole embryos</tissue>
    </source>
</reference>
<dbReference type="Proteomes" id="UP001151699">
    <property type="component" value="Chromosome X"/>
</dbReference>
<keyword evidence="2" id="KW-1185">Reference proteome</keyword>
<gene>
    <name evidence="1" type="ORF">Bhyg_10636</name>
</gene>
<comment type="caution">
    <text evidence="1">The sequence shown here is derived from an EMBL/GenBank/DDBJ whole genome shotgun (WGS) entry which is preliminary data.</text>
</comment>
<accession>A0A9Q0RXK2</accession>
<sequence>MNHGKFAHFVRQKKRSELGRNKFKFGELIDLTLDH</sequence>
<name>A0A9Q0RXK2_9DIPT</name>
<proteinExistence type="predicted"/>
<evidence type="ECO:0000313" key="2">
    <source>
        <dbReference type="Proteomes" id="UP001151699"/>
    </source>
</evidence>